<dbReference type="EMBL" id="JARK01001693">
    <property type="protein sequence ID" value="EYB82533.1"/>
    <property type="molecule type" value="Genomic_DNA"/>
</dbReference>
<evidence type="ECO:0000313" key="2">
    <source>
        <dbReference type="EMBL" id="EYB82533.1"/>
    </source>
</evidence>
<feature type="compositionally biased region" description="Basic and acidic residues" evidence="1">
    <location>
        <begin position="140"/>
        <end position="154"/>
    </location>
</feature>
<dbReference type="OrthoDB" id="5828215at2759"/>
<comment type="caution">
    <text evidence="2">The sequence shown here is derived from an EMBL/GenBank/DDBJ whole genome shotgun (WGS) entry which is preliminary data.</text>
</comment>
<evidence type="ECO:0000313" key="3">
    <source>
        <dbReference type="Proteomes" id="UP000024635"/>
    </source>
</evidence>
<feature type="region of interest" description="Disordered" evidence="1">
    <location>
        <begin position="1"/>
        <end position="30"/>
    </location>
</feature>
<feature type="compositionally biased region" description="Polar residues" evidence="1">
    <location>
        <begin position="15"/>
        <end position="30"/>
    </location>
</feature>
<keyword evidence="3" id="KW-1185">Reference proteome</keyword>
<feature type="region of interest" description="Disordered" evidence="1">
    <location>
        <begin position="140"/>
        <end position="162"/>
    </location>
</feature>
<reference evidence="3" key="1">
    <citation type="journal article" date="2015" name="Nat. Genet.">
        <title>The genome and transcriptome of the zoonotic hookworm Ancylostoma ceylanicum identify infection-specific gene families.</title>
        <authorList>
            <person name="Schwarz E.M."/>
            <person name="Hu Y."/>
            <person name="Antoshechkin I."/>
            <person name="Miller M.M."/>
            <person name="Sternberg P.W."/>
            <person name="Aroian R.V."/>
        </authorList>
    </citation>
    <scope>NUCLEOTIDE SEQUENCE</scope>
    <source>
        <strain evidence="3">HY135</strain>
    </source>
</reference>
<dbReference type="STRING" id="53326.A0A016RW50"/>
<accession>A0A016RW50</accession>
<dbReference type="Proteomes" id="UP000024635">
    <property type="component" value="Unassembled WGS sequence"/>
</dbReference>
<organism evidence="2 3">
    <name type="scientific">Ancylostoma ceylanicum</name>
    <dbReference type="NCBI Taxonomy" id="53326"/>
    <lineage>
        <taxon>Eukaryota</taxon>
        <taxon>Metazoa</taxon>
        <taxon>Ecdysozoa</taxon>
        <taxon>Nematoda</taxon>
        <taxon>Chromadorea</taxon>
        <taxon>Rhabditida</taxon>
        <taxon>Rhabditina</taxon>
        <taxon>Rhabditomorpha</taxon>
        <taxon>Strongyloidea</taxon>
        <taxon>Ancylostomatidae</taxon>
        <taxon>Ancylostomatinae</taxon>
        <taxon>Ancylostoma</taxon>
    </lineage>
</organism>
<evidence type="ECO:0000256" key="1">
    <source>
        <dbReference type="SAM" id="MobiDB-lite"/>
    </source>
</evidence>
<dbReference type="AlphaFoldDB" id="A0A016RW50"/>
<sequence length="209" mass="23672">MPSKNTRSKKAVDSGSHNLSTISRSVDAGSQTVESDFTDMSNEGIIRLLMERNSDPVSVRLLTILADRIPKSAMEDPELEKRSRSVVISGLDEAEGDVRFQDRQTNLENRRTALAKARLFRSSGFSDVYVRKRMTAEERKRDYELRQQARERNRGKPSSDSSAPFSYFHGYHLLITSLSLPDCYSVEDCKLPNILVPQGFSQFTCVPKF</sequence>
<name>A0A016RW50_9BILA</name>
<proteinExistence type="predicted"/>
<gene>
    <name evidence="2" type="primary">Acey_s0357.g3372</name>
    <name evidence="2" type="ORF">Y032_0357g3372</name>
</gene>
<protein>
    <submittedName>
        <fullName evidence="2">Uncharacterized protein</fullName>
    </submittedName>
</protein>